<dbReference type="Gene3D" id="3.40.50.300">
    <property type="entry name" value="P-loop containing nucleotide triphosphate hydrolases"/>
    <property type="match status" value="1"/>
</dbReference>
<dbReference type="SUPFAM" id="SSF52540">
    <property type="entry name" value="P-loop containing nucleoside triphosphate hydrolases"/>
    <property type="match status" value="1"/>
</dbReference>
<keyword evidence="8 11" id="KW-0067">ATP-binding</keyword>
<dbReference type="Pfam" id="PF00625">
    <property type="entry name" value="Guanylate_kin"/>
    <property type="match status" value="1"/>
</dbReference>
<feature type="domain" description="Guanylate kinase-like" evidence="12">
    <location>
        <begin position="5"/>
        <end position="182"/>
    </location>
</feature>
<dbReference type="GeneID" id="78176958"/>
<evidence type="ECO:0000256" key="10">
    <source>
        <dbReference type="ARBA" id="ARBA00048594"/>
    </source>
</evidence>
<keyword evidence="11" id="KW-0963">Cytoplasm</keyword>
<keyword evidence="6 11" id="KW-0547">Nucleotide-binding</keyword>
<comment type="subcellular location">
    <subcellularLocation>
        <location evidence="11">Cytoplasm</location>
    </subcellularLocation>
</comment>
<dbReference type="OrthoDB" id="9808150at2"/>
<comment type="catalytic activity">
    <reaction evidence="10 11">
        <text>GMP + ATP = GDP + ADP</text>
        <dbReference type="Rhea" id="RHEA:20780"/>
        <dbReference type="ChEBI" id="CHEBI:30616"/>
        <dbReference type="ChEBI" id="CHEBI:58115"/>
        <dbReference type="ChEBI" id="CHEBI:58189"/>
        <dbReference type="ChEBI" id="CHEBI:456216"/>
        <dbReference type="EC" id="2.7.4.8"/>
    </reaction>
</comment>
<evidence type="ECO:0000256" key="3">
    <source>
        <dbReference type="ARBA" id="ARBA00012961"/>
    </source>
</evidence>
<organism evidence="13 14">
    <name type="scientific">Anaerotignum lactatifermentans DSM 14214</name>
    <dbReference type="NCBI Taxonomy" id="1121323"/>
    <lineage>
        <taxon>Bacteria</taxon>
        <taxon>Bacillati</taxon>
        <taxon>Bacillota</taxon>
        <taxon>Clostridia</taxon>
        <taxon>Lachnospirales</taxon>
        <taxon>Anaerotignaceae</taxon>
        <taxon>Anaerotignum</taxon>
    </lineage>
</organism>
<keyword evidence="14" id="KW-1185">Reference proteome</keyword>
<dbReference type="EC" id="2.7.4.8" evidence="3 11"/>
<dbReference type="NCBIfam" id="TIGR03263">
    <property type="entry name" value="guanyl_kin"/>
    <property type="match status" value="1"/>
</dbReference>
<dbReference type="InterPro" id="IPR008144">
    <property type="entry name" value="Guanylate_kin-like_dom"/>
</dbReference>
<name>A0A1M6XVW6_9FIRM</name>
<evidence type="ECO:0000256" key="7">
    <source>
        <dbReference type="ARBA" id="ARBA00022777"/>
    </source>
</evidence>
<dbReference type="GO" id="GO:0005524">
    <property type="term" value="F:ATP binding"/>
    <property type="evidence" value="ECO:0007669"/>
    <property type="project" value="UniProtKB-UniRule"/>
</dbReference>
<dbReference type="CDD" id="cd00071">
    <property type="entry name" value="GMPK"/>
    <property type="match status" value="1"/>
</dbReference>
<dbReference type="Proteomes" id="UP000183975">
    <property type="component" value="Unassembled WGS sequence"/>
</dbReference>
<evidence type="ECO:0000256" key="2">
    <source>
        <dbReference type="ARBA" id="ARBA00005790"/>
    </source>
</evidence>
<proteinExistence type="inferred from homology"/>
<dbReference type="Gene3D" id="3.30.63.10">
    <property type="entry name" value="Guanylate Kinase phosphate binding domain"/>
    <property type="match status" value="1"/>
</dbReference>
<dbReference type="RefSeq" id="WP_072852910.1">
    <property type="nucleotide sequence ID" value="NZ_FRAH01000067.1"/>
</dbReference>
<sequence length="202" mass="23170">MKKQGLLLILSGPSGSGKGTIVEQLKAKDDFALSISATTRAPREYEQDGVHYFFRTREEFEKMIANQELLEWAEFCGNCYGTPRAYVTEQLQKGQNVILEIEVQGALQVKKLYPEGVLIFLVPPNLEELGRRLTNRGTEDKETINRRIHRALEEMEYVQDYDYVVINDTVPQATQDILDIVHAESMRCSRNKEIKKVFKGEI</sequence>
<dbReference type="EMBL" id="FRAH01000067">
    <property type="protein sequence ID" value="SHL10162.1"/>
    <property type="molecule type" value="Genomic_DNA"/>
</dbReference>
<reference evidence="13 14" key="1">
    <citation type="submission" date="2016-11" db="EMBL/GenBank/DDBJ databases">
        <authorList>
            <person name="Jaros S."/>
            <person name="Januszkiewicz K."/>
            <person name="Wedrychowicz H."/>
        </authorList>
    </citation>
    <scope>NUCLEOTIDE SEQUENCE [LARGE SCALE GENOMIC DNA]</scope>
    <source>
        <strain evidence="13 14">DSM 14214</strain>
    </source>
</reference>
<dbReference type="InterPro" id="IPR020590">
    <property type="entry name" value="Guanylate_kinase_CS"/>
</dbReference>
<keyword evidence="5 11" id="KW-0808">Transferase</keyword>
<dbReference type="HAMAP" id="MF_00328">
    <property type="entry name" value="Guanylate_kinase"/>
    <property type="match status" value="1"/>
</dbReference>
<evidence type="ECO:0000256" key="9">
    <source>
        <dbReference type="ARBA" id="ARBA00030128"/>
    </source>
</evidence>
<gene>
    <name evidence="11" type="primary">gmk</name>
    <name evidence="13" type="ORF">SAMN02745138_02870</name>
</gene>
<dbReference type="SMART" id="SM00072">
    <property type="entry name" value="GuKc"/>
    <property type="match status" value="1"/>
</dbReference>
<dbReference type="GO" id="GO:0004385">
    <property type="term" value="F:GMP kinase activity"/>
    <property type="evidence" value="ECO:0007669"/>
    <property type="project" value="UniProtKB-UniRule"/>
</dbReference>
<evidence type="ECO:0000256" key="6">
    <source>
        <dbReference type="ARBA" id="ARBA00022741"/>
    </source>
</evidence>
<evidence type="ECO:0000313" key="14">
    <source>
        <dbReference type="Proteomes" id="UP000183975"/>
    </source>
</evidence>
<feature type="binding site" evidence="11">
    <location>
        <begin position="12"/>
        <end position="19"/>
    </location>
    <ligand>
        <name>ATP</name>
        <dbReference type="ChEBI" id="CHEBI:30616"/>
    </ligand>
</feature>
<dbReference type="InterPro" id="IPR017665">
    <property type="entry name" value="Guanylate_kinase"/>
</dbReference>
<evidence type="ECO:0000259" key="12">
    <source>
        <dbReference type="PROSITE" id="PS50052"/>
    </source>
</evidence>
<accession>A0A1M6XVW6</accession>
<evidence type="ECO:0000256" key="11">
    <source>
        <dbReference type="HAMAP-Rule" id="MF_00328"/>
    </source>
</evidence>
<protein>
    <recommendedName>
        <fullName evidence="4 11">Guanylate kinase</fullName>
        <ecNumber evidence="3 11">2.7.4.8</ecNumber>
    </recommendedName>
    <alternativeName>
        <fullName evidence="9 11">GMP kinase</fullName>
    </alternativeName>
</protein>
<dbReference type="PANTHER" id="PTHR23117">
    <property type="entry name" value="GUANYLATE KINASE-RELATED"/>
    <property type="match status" value="1"/>
</dbReference>
<comment type="similarity">
    <text evidence="2 11">Belongs to the guanylate kinase family.</text>
</comment>
<evidence type="ECO:0000256" key="8">
    <source>
        <dbReference type="ARBA" id="ARBA00022840"/>
    </source>
</evidence>
<evidence type="ECO:0000256" key="4">
    <source>
        <dbReference type="ARBA" id="ARBA00016296"/>
    </source>
</evidence>
<evidence type="ECO:0000256" key="1">
    <source>
        <dbReference type="ARBA" id="ARBA00003531"/>
    </source>
</evidence>
<comment type="function">
    <text evidence="1 11">Essential for recycling GMP and indirectly, cGMP.</text>
</comment>
<dbReference type="GO" id="GO:0005829">
    <property type="term" value="C:cytosol"/>
    <property type="evidence" value="ECO:0007669"/>
    <property type="project" value="TreeGrafter"/>
</dbReference>
<evidence type="ECO:0000256" key="5">
    <source>
        <dbReference type="ARBA" id="ARBA00022679"/>
    </source>
</evidence>
<keyword evidence="7 11" id="KW-0418">Kinase</keyword>
<evidence type="ECO:0000313" key="13">
    <source>
        <dbReference type="EMBL" id="SHL10162.1"/>
    </source>
</evidence>
<dbReference type="PANTHER" id="PTHR23117:SF13">
    <property type="entry name" value="GUANYLATE KINASE"/>
    <property type="match status" value="1"/>
</dbReference>
<dbReference type="InterPro" id="IPR027417">
    <property type="entry name" value="P-loop_NTPase"/>
</dbReference>
<dbReference type="FunFam" id="3.30.63.10:FF:000002">
    <property type="entry name" value="Guanylate kinase 1"/>
    <property type="match status" value="1"/>
</dbReference>
<dbReference type="AlphaFoldDB" id="A0A1M6XVW6"/>
<dbReference type="PROSITE" id="PS00856">
    <property type="entry name" value="GUANYLATE_KINASE_1"/>
    <property type="match status" value="1"/>
</dbReference>
<dbReference type="PROSITE" id="PS50052">
    <property type="entry name" value="GUANYLATE_KINASE_2"/>
    <property type="match status" value="1"/>
</dbReference>
<dbReference type="InterPro" id="IPR008145">
    <property type="entry name" value="GK/Ca_channel_bsu"/>
</dbReference>